<evidence type="ECO:0000256" key="2">
    <source>
        <dbReference type="ARBA" id="ARBA00022723"/>
    </source>
</evidence>
<evidence type="ECO:0000256" key="1">
    <source>
        <dbReference type="ARBA" id="ARBA00004123"/>
    </source>
</evidence>
<evidence type="ECO:0000313" key="7">
    <source>
        <dbReference type="Proteomes" id="UP000054018"/>
    </source>
</evidence>
<organism evidence="6 7">
    <name type="scientific">Pisolithus microcarpus 441</name>
    <dbReference type="NCBI Taxonomy" id="765257"/>
    <lineage>
        <taxon>Eukaryota</taxon>
        <taxon>Fungi</taxon>
        <taxon>Dikarya</taxon>
        <taxon>Basidiomycota</taxon>
        <taxon>Agaricomycotina</taxon>
        <taxon>Agaricomycetes</taxon>
        <taxon>Agaricomycetidae</taxon>
        <taxon>Boletales</taxon>
        <taxon>Sclerodermatineae</taxon>
        <taxon>Pisolithaceae</taxon>
        <taxon>Pisolithus</taxon>
    </lineage>
</organism>
<keyword evidence="3" id="KW-0863">Zinc-finger</keyword>
<proteinExistence type="predicted"/>
<keyword evidence="2" id="KW-0479">Metal-binding</keyword>
<comment type="subcellular location">
    <subcellularLocation>
        <location evidence="1">Nucleus</location>
    </subcellularLocation>
</comment>
<dbReference type="GO" id="GO:0005634">
    <property type="term" value="C:nucleus"/>
    <property type="evidence" value="ECO:0007669"/>
    <property type="project" value="UniProtKB-SubCell"/>
</dbReference>
<feature type="non-terminal residue" evidence="6">
    <location>
        <position position="1"/>
    </location>
</feature>
<dbReference type="Proteomes" id="UP000054018">
    <property type="component" value="Unassembled WGS sequence"/>
</dbReference>
<dbReference type="EMBL" id="KN833720">
    <property type="protein sequence ID" value="KIK24116.1"/>
    <property type="molecule type" value="Genomic_DNA"/>
</dbReference>
<dbReference type="PANTHER" id="PTHR46481:SF10">
    <property type="entry name" value="ZINC FINGER BED DOMAIN-CONTAINING PROTEIN 39"/>
    <property type="match status" value="1"/>
</dbReference>
<evidence type="ECO:0000256" key="5">
    <source>
        <dbReference type="ARBA" id="ARBA00023242"/>
    </source>
</evidence>
<name>A0A0C9Z4U2_9AGAM</name>
<keyword evidence="7" id="KW-1185">Reference proteome</keyword>
<accession>A0A0C9Z4U2</accession>
<dbReference type="GO" id="GO:0008270">
    <property type="term" value="F:zinc ion binding"/>
    <property type="evidence" value="ECO:0007669"/>
    <property type="project" value="UniProtKB-KW"/>
</dbReference>
<sequence>DRLKREWNSPIYAFFAPEPTIEYIAGHCSHVFWCTAKGCKKGVRRYLDKSDARSTGNMHKHVKACWGEDVLQKAFKMSGTTAAREAVKSYVKSGSIPAAFDCQGGVSYSHRQHTKLETRFQSLMKTGRLEYYIPDTRTVRRDVLSVFARVCQKLATKLQSYEGRLSFGTDTWTAPNHKAFTAVTVHLIEKGEALVMPPDFFEVARV</sequence>
<dbReference type="InterPro" id="IPR052035">
    <property type="entry name" value="ZnF_BED_domain_contain"/>
</dbReference>
<dbReference type="HOGENOM" id="CLU_087375_0_0_1"/>
<dbReference type="OrthoDB" id="2677917at2759"/>
<evidence type="ECO:0000313" key="6">
    <source>
        <dbReference type="EMBL" id="KIK24116.1"/>
    </source>
</evidence>
<protein>
    <submittedName>
        <fullName evidence="6">Uncharacterized protein</fullName>
    </submittedName>
</protein>
<gene>
    <name evidence="6" type="ORF">PISMIDRAFT_33313</name>
</gene>
<keyword evidence="4" id="KW-0862">Zinc</keyword>
<evidence type="ECO:0000256" key="3">
    <source>
        <dbReference type="ARBA" id="ARBA00022771"/>
    </source>
</evidence>
<reference evidence="7" key="2">
    <citation type="submission" date="2015-01" db="EMBL/GenBank/DDBJ databases">
        <title>Evolutionary Origins and Diversification of the Mycorrhizal Mutualists.</title>
        <authorList>
            <consortium name="DOE Joint Genome Institute"/>
            <consortium name="Mycorrhizal Genomics Consortium"/>
            <person name="Kohler A."/>
            <person name="Kuo A."/>
            <person name="Nagy L.G."/>
            <person name="Floudas D."/>
            <person name="Copeland A."/>
            <person name="Barry K.W."/>
            <person name="Cichocki N."/>
            <person name="Veneault-Fourrey C."/>
            <person name="LaButti K."/>
            <person name="Lindquist E.A."/>
            <person name="Lipzen A."/>
            <person name="Lundell T."/>
            <person name="Morin E."/>
            <person name="Murat C."/>
            <person name="Riley R."/>
            <person name="Ohm R."/>
            <person name="Sun H."/>
            <person name="Tunlid A."/>
            <person name="Henrissat B."/>
            <person name="Grigoriev I.V."/>
            <person name="Hibbett D.S."/>
            <person name="Martin F."/>
        </authorList>
    </citation>
    <scope>NUCLEOTIDE SEQUENCE [LARGE SCALE GENOMIC DNA]</scope>
    <source>
        <strain evidence="7">441</strain>
    </source>
</reference>
<reference evidence="6 7" key="1">
    <citation type="submission" date="2014-04" db="EMBL/GenBank/DDBJ databases">
        <authorList>
            <consortium name="DOE Joint Genome Institute"/>
            <person name="Kuo A."/>
            <person name="Kohler A."/>
            <person name="Costa M.D."/>
            <person name="Nagy L.G."/>
            <person name="Floudas D."/>
            <person name="Copeland A."/>
            <person name="Barry K.W."/>
            <person name="Cichocki N."/>
            <person name="Veneault-Fourrey C."/>
            <person name="LaButti K."/>
            <person name="Lindquist E.A."/>
            <person name="Lipzen A."/>
            <person name="Lundell T."/>
            <person name="Morin E."/>
            <person name="Murat C."/>
            <person name="Sun H."/>
            <person name="Tunlid A."/>
            <person name="Henrissat B."/>
            <person name="Grigoriev I.V."/>
            <person name="Hibbett D.S."/>
            <person name="Martin F."/>
            <person name="Nordberg H.P."/>
            <person name="Cantor M.N."/>
            <person name="Hua S.X."/>
        </authorList>
    </citation>
    <scope>NUCLEOTIDE SEQUENCE [LARGE SCALE GENOMIC DNA]</scope>
    <source>
        <strain evidence="6 7">441</strain>
    </source>
</reference>
<dbReference type="STRING" id="765257.A0A0C9Z4U2"/>
<feature type="non-terminal residue" evidence="6">
    <location>
        <position position="206"/>
    </location>
</feature>
<dbReference type="AlphaFoldDB" id="A0A0C9Z4U2"/>
<dbReference type="PANTHER" id="PTHR46481">
    <property type="entry name" value="ZINC FINGER BED DOMAIN-CONTAINING PROTEIN 4"/>
    <property type="match status" value="1"/>
</dbReference>
<keyword evidence="5" id="KW-0539">Nucleus</keyword>
<evidence type="ECO:0000256" key="4">
    <source>
        <dbReference type="ARBA" id="ARBA00022833"/>
    </source>
</evidence>